<dbReference type="PANTHER" id="PTHR12526:SF510">
    <property type="entry name" value="D-INOSITOL 3-PHOSPHATE GLYCOSYLTRANSFERASE"/>
    <property type="match status" value="1"/>
</dbReference>
<evidence type="ECO:0000256" key="2">
    <source>
        <dbReference type="ARBA" id="ARBA00022679"/>
    </source>
</evidence>
<dbReference type="CDD" id="cd03801">
    <property type="entry name" value="GT4_PimA-like"/>
    <property type="match status" value="1"/>
</dbReference>
<protein>
    <recommendedName>
        <fullName evidence="3">Glycosyltransferase subfamily 4-like N-terminal domain-containing protein</fullName>
    </recommendedName>
</protein>
<dbReference type="Pfam" id="PF13692">
    <property type="entry name" value="Glyco_trans_1_4"/>
    <property type="match status" value="1"/>
</dbReference>
<keyword evidence="1" id="KW-0328">Glycosyltransferase</keyword>
<dbReference type="EMBL" id="BAAAYR010000007">
    <property type="protein sequence ID" value="GAA3580031.1"/>
    <property type="molecule type" value="Genomic_DNA"/>
</dbReference>
<keyword evidence="5" id="KW-1185">Reference proteome</keyword>
<evidence type="ECO:0000313" key="4">
    <source>
        <dbReference type="EMBL" id="GAA3580031.1"/>
    </source>
</evidence>
<dbReference type="SUPFAM" id="SSF53756">
    <property type="entry name" value="UDP-Glycosyltransferase/glycogen phosphorylase"/>
    <property type="match status" value="1"/>
</dbReference>
<name>A0ABP6YBW0_9ACTN</name>
<comment type="caution">
    <text evidence="4">The sequence shown here is derived from an EMBL/GenBank/DDBJ whole genome shotgun (WGS) entry which is preliminary data.</text>
</comment>
<accession>A0ABP6YBW0</accession>
<reference evidence="5" key="1">
    <citation type="journal article" date="2019" name="Int. J. Syst. Evol. Microbiol.">
        <title>The Global Catalogue of Microorganisms (GCM) 10K type strain sequencing project: providing services to taxonomists for standard genome sequencing and annotation.</title>
        <authorList>
            <consortium name="The Broad Institute Genomics Platform"/>
            <consortium name="The Broad Institute Genome Sequencing Center for Infectious Disease"/>
            <person name="Wu L."/>
            <person name="Ma J."/>
        </authorList>
    </citation>
    <scope>NUCLEOTIDE SEQUENCE [LARGE SCALE GENOMIC DNA]</scope>
    <source>
        <strain evidence="5">JCM 16540</strain>
    </source>
</reference>
<sequence length="403" mass="42940">MAPALPAARRALRSLTGPLRPVRRDGRPVVVVVAEAAPMRGGIATFAETISADAHLRERFDMELLNTGRLSNRQGGSFNLDNLRYALVDSWRTLLAARRADVVHVQLVMDPGLPVVRAAALCIAGSLGRAQLVAHVHSAAANSGRPEFAAYSSRDRRLLQTLRRAALVCTVSRPGEDFVRDLVPGVPVIMVDNAVDVDAFSVTAVDRQPPTALFVGVVCRRKGTIELARAVAQVRERGTALELVVVGGQGPTPQEEYDEIVAELARCGLSDSLVGQEHGPQVRARLEQADLFVLPSFLEGQPIAIIEAMASGVPVVGTRIGAVPDLVRDGIDGRVVEPGDVTALADALEELAKDPAARTRMSASIRTRAEDEHSLDALARQLERLYTAVLTGGAAVRRAVSAG</sequence>
<dbReference type="Gene3D" id="3.40.50.2000">
    <property type="entry name" value="Glycogen Phosphorylase B"/>
    <property type="match status" value="2"/>
</dbReference>
<proteinExistence type="predicted"/>
<dbReference type="Proteomes" id="UP001500767">
    <property type="component" value="Unassembled WGS sequence"/>
</dbReference>
<gene>
    <name evidence="4" type="ORF">GCM10022197_42120</name>
</gene>
<keyword evidence="2" id="KW-0808">Transferase</keyword>
<evidence type="ECO:0000256" key="1">
    <source>
        <dbReference type="ARBA" id="ARBA00022676"/>
    </source>
</evidence>
<organism evidence="4 5">
    <name type="scientific">Microlunatus spumicola</name>
    <dbReference type="NCBI Taxonomy" id="81499"/>
    <lineage>
        <taxon>Bacteria</taxon>
        <taxon>Bacillati</taxon>
        <taxon>Actinomycetota</taxon>
        <taxon>Actinomycetes</taxon>
        <taxon>Propionibacteriales</taxon>
        <taxon>Propionibacteriaceae</taxon>
        <taxon>Microlunatus</taxon>
    </lineage>
</organism>
<feature type="domain" description="Glycosyltransferase subfamily 4-like N-terminal" evidence="3">
    <location>
        <begin position="80"/>
        <end position="198"/>
    </location>
</feature>
<dbReference type="InterPro" id="IPR028098">
    <property type="entry name" value="Glyco_trans_4-like_N"/>
</dbReference>
<dbReference type="RefSeq" id="WP_204912962.1">
    <property type="nucleotide sequence ID" value="NZ_BAAAYR010000007.1"/>
</dbReference>
<evidence type="ECO:0000259" key="3">
    <source>
        <dbReference type="Pfam" id="PF13439"/>
    </source>
</evidence>
<dbReference type="Pfam" id="PF13439">
    <property type="entry name" value="Glyco_transf_4"/>
    <property type="match status" value="1"/>
</dbReference>
<evidence type="ECO:0000313" key="5">
    <source>
        <dbReference type="Proteomes" id="UP001500767"/>
    </source>
</evidence>
<dbReference type="PANTHER" id="PTHR12526">
    <property type="entry name" value="GLYCOSYLTRANSFERASE"/>
    <property type="match status" value="1"/>
</dbReference>